<dbReference type="GeneID" id="29124013"/>
<feature type="compositionally biased region" description="Gly residues" evidence="1">
    <location>
        <begin position="764"/>
        <end position="774"/>
    </location>
</feature>
<organism evidence="2 3">
    <name type="scientific">Cyanophage S-RIM50</name>
    <dbReference type="NCBI Taxonomy" id="687803"/>
    <lineage>
        <taxon>Viruses</taxon>
        <taxon>Duplodnaviria</taxon>
        <taxon>Heunggongvirae</taxon>
        <taxon>Uroviricota</taxon>
        <taxon>Caudoviricetes</taxon>
        <taxon>Pantevenvirales</taxon>
        <taxon>Kyanoviridae</taxon>
        <taxon>Neptunevirus</taxon>
        <taxon>Neptunevirus srim50</taxon>
    </lineage>
</organism>
<feature type="compositionally biased region" description="Basic and acidic residues" evidence="1">
    <location>
        <begin position="230"/>
        <end position="244"/>
    </location>
</feature>
<dbReference type="InterPro" id="IPR009045">
    <property type="entry name" value="Zn_M74/Hedgehog-like"/>
</dbReference>
<evidence type="ECO:0000313" key="2">
    <source>
        <dbReference type="EMBL" id="AMO42797.1"/>
    </source>
</evidence>
<dbReference type="Gene3D" id="3.30.1380.10">
    <property type="match status" value="1"/>
</dbReference>
<dbReference type="EMBL" id="KU594605">
    <property type="protein sequence ID" value="AMO42797.1"/>
    <property type="molecule type" value="Genomic_DNA"/>
</dbReference>
<feature type="region of interest" description="Disordered" evidence="1">
    <location>
        <begin position="799"/>
        <end position="818"/>
    </location>
</feature>
<feature type="region of interest" description="Disordered" evidence="1">
    <location>
        <begin position="749"/>
        <end position="776"/>
    </location>
</feature>
<gene>
    <name evidence="2" type="ORF">R290704_009</name>
</gene>
<dbReference type="KEGG" id="vg:29124013"/>
<feature type="compositionally biased region" description="Polar residues" evidence="1">
    <location>
        <begin position="858"/>
        <end position="879"/>
    </location>
</feature>
<accession>A0A127KL79</accession>
<evidence type="ECO:0000313" key="3">
    <source>
        <dbReference type="Proteomes" id="UP000201797"/>
    </source>
</evidence>
<proteinExistence type="predicted"/>
<feature type="compositionally biased region" description="Basic and acidic residues" evidence="1">
    <location>
        <begin position="799"/>
        <end position="809"/>
    </location>
</feature>
<reference evidence="2 3" key="1">
    <citation type="submission" date="2016-01" db="EMBL/GenBank/DDBJ databases">
        <title>The genomic content and context of auxiliary metabolic genes in marine cyanophages.</title>
        <authorList>
            <person name="Marston M.F."/>
            <person name="Martiny J.B.H."/>
            <person name="Crummett L.T."/>
        </authorList>
    </citation>
    <scope>NUCLEOTIDE SEQUENCE [LARGE SCALE GENOMIC DNA]</scope>
    <source>
        <strain evidence="2">RW_29_0704</strain>
    </source>
</reference>
<feature type="region of interest" description="Disordered" evidence="1">
    <location>
        <begin position="223"/>
        <end position="274"/>
    </location>
</feature>
<evidence type="ECO:0000256" key="1">
    <source>
        <dbReference type="SAM" id="MobiDB-lite"/>
    </source>
</evidence>
<dbReference type="RefSeq" id="YP_009302096.1">
    <property type="nucleotide sequence ID" value="NC_031242.1"/>
</dbReference>
<dbReference type="OrthoDB" id="6408at10239"/>
<keyword evidence="3" id="KW-1185">Reference proteome</keyword>
<feature type="region of interest" description="Disordered" evidence="1">
    <location>
        <begin position="857"/>
        <end position="879"/>
    </location>
</feature>
<dbReference type="SUPFAM" id="SSF55166">
    <property type="entry name" value="Hedgehog/DD-peptidase"/>
    <property type="match status" value="1"/>
</dbReference>
<sequence length="879" mass="92350">MAKITAYKFVNPGLSAKSSPAVKAANQTTLAVNRLGVTVESIAKTISDLGTVSALKGKLELKQEIFDRRQKRLEKDAEAENQKENVDKGQVKKDTKSILTYGKKVGKGFFGILEDLLSPLVSILSSFGAFAITSNVLEYIADEENREKIITFLEKTEFVFKKLSELAGGITGTFQKGIDFVFGKETTLEQRLNALGKIAMAIGGIAGMIAAAGGIRDLLDTGEGLTDVPDSSRTRGGDGPDGKPRKPPKPTTTNPSGADPDFEGPRGRPPVSDIANTYGEAAAKQYKKILAEYGDDAARAYSNALLNSGGDASKALKAWKRLKLTPLPKPRPNALQRLGGFFQGVAEGAVQQGRRFGNWAYDKSGKLIKSLQGLPEWAAEQYGKMSTAARKKWDDTVKAGQAIATKGKNWASAAGSKFKAGVDWAADGGKKFLNKMGTGAKNFFLEKVLTPLRPIIEPISKKAAQIGQGMYDMLLKIPGAEKILGVLKKAGINGMGGIASAGSKLGKRAGTIIPIVGGLVNLAFAYDRAANGDSIGALIEGTSGILDIAGVITGGSTSLISMLLDGYMFARDFIPQLQEGEEKVVDAIGARPFKDTIDNLLSKLPNIGEIINTLIGKGNNVEETGDVPPGRSAGGVVPVSHADTGSGYTVQGLRDSYGRPAVFSRGGATAFGKMIQDSNGIVKGSDIASSKRSVSKNAAVGGVPNSNHLYGNALDIHGGSQTWMRKHGRKYGWIVQDYSGSHGGHFNYHGPGSPLPADNAGGSYSRGGGGGGGSASVSSPFDPKAFIAFFKMIGVKDPVKSDKKDDETGKGNPPIKSVPINIELMTGNISEQQAIAQAMKMVPIPVVVTSLVGMPTPVQINKSSGNVPGASSSLSKRMS</sequence>
<dbReference type="Proteomes" id="UP000201797">
    <property type="component" value="Segment"/>
</dbReference>
<name>A0A127KL79_9CAUD</name>
<protein>
    <submittedName>
        <fullName evidence="2">Uncharacterized protein</fullName>
    </submittedName>
</protein>